<accession>A0A8H3MJE3</accession>
<organism evidence="1 2">
    <name type="scientific">Rhizophagus clarus</name>
    <dbReference type="NCBI Taxonomy" id="94130"/>
    <lineage>
        <taxon>Eukaryota</taxon>
        <taxon>Fungi</taxon>
        <taxon>Fungi incertae sedis</taxon>
        <taxon>Mucoromycota</taxon>
        <taxon>Glomeromycotina</taxon>
        <taxon>Glomeromycetes</taxon>
        <taxon>Glomerales</taxon>
        <taxon>Glomeraceae</taxon>
        <taxon>Rhizophagus</taxon>
    </lineage>
</organism>
<sequence length="83" mass="9988">MLKLIKDILSDYHKNGQCKWKNNQLDETTRNQKRLMEHIVNQMSKRECRSKAVLSMIKNQTYQRMLQECGIDDINKILNKNDY</sequence>
<comment type="caution">
    <text evidence="1">The sequence shown here is derived from an EMBL/GenBank/DDBJ whole genome shotgun (WGS) entry which is preliminary data.</text>
</comment>
<dbReference type="AlphaFoldDB" id="A0A8H3MJE3"/>
<evidence type="ECO:0000313" key="1">
    <source>
        <dbReference type="EMBL" id="GET04957.1"/>
    </source>
</evidence>
<evidence type="ECO:0000313" key="2">
    <source>
        <dbReference type="Proteomes" id="UP000615446"/>
    </source>
</evidence>
<dbReference type="Proteomes" id="UP000615446">
    <property type="component" value="Unassembled WGS sequence"/>
</dbReference>
<dbReference type="OrthoDB" id="2403215at2759"/>
<dbReference type="EMBL" id="BLAL01000357">
    <property type="protein sequence ID" value="GET04957.1"/>
    <property type="molecule type" value="Genomic_DNA"/>
</dbReference>
<name>A0A8H3MJE3_9GLOM</name>
<gene>
    <name evidence="1" type="ORF">RCL2_003124900</name>
</gene>
<protein>
    <submittedName>
        <fullName evidence="1">Uncharacterized protein</fullName>
    </submittedName>
</protein>
<reference evidence="1" key="1">
    <citation type="submission" date="2019-10" db="EMBL/GenBank/DDBJ databases">
        <title>Conservation and host-specific expression of non-tandemly repeated heterogenous ribosome RNA gene in arbuscular mycorrhizal fungi.</title>
        <authorList>
            <person name="Maeda T."/>
            <person name="Kobayashi Y."/>
            <person name="Nakagawa T."/>
            <person name="Ezawa T."/>
            <person name="Yamaguchi K."/>
            <person name="Bino T."/>
            <person name="Nishimoto Y."/>
            <person name="Shigenobu S."/>
            <person name="Kawaguchi M."/>
        </authorList>
    </citation>
    <scope>NUCLEOTIDE SEQUENCE</scope>
    <source>
        <strain evidence="1">HR1</strain>
    </source>
</reference>
<proteinExistence type="predicted"/>